<dbReference type="Gene3D" id="1.10.760.10">
    <property type="entry name" value="Cytochrome c-like domain"/>
    <property type="match status" value="2"/>
</dbReference>
<evidence type="ECO:0000256" key="7">
    <source>
        <dbReference type="SAM" id="MobiDB-lite"/>
    </source>
</evidence>
<evidence type="ECO:0000256" key="2">
    <source>
        <dbReference type="ARBA" id="ARBA00022617"/>
    </source>
</evidence>
<protein>
    <submittedName>
        <fullName evidence="9">Cytochrome B6</fullName>
    </submittedName>
</protein>
<dbReference type="InterPro" id="IPR051395">
    <property type="entry name" value="Cytochrome_c_Peroxidase/MauG"/>
</dbReference>
<dbReference type="SUPFAM" id="SSF46626">
    <property type="entry name" value="Cytochrome c"/>
    <property type="match status" value="2"/>
</dbReference>
<evidence type="ECO:0000256" key="5">
    <source>
        <dbReference type="ARBA" id="ARBA00023004"/>
    </source>
</evidence>
<dbReference type="Proteomes" id="UP000322521">
    <property type="component" value="Unassembled WGS sequence"/>
</dbReference>
<dbReference type="GO" id="GO:0004130">
    <property type="term" value="F:cytochrome-c peroxidase activity"/>
    <property type="evidence" value="ECO:0007669"/>
    <property type="project" value="TreeGrafter"/>
</dbReference>
<comment type="subcellular location">
    <subcellularLocation>
        <location evidence="1">Cell envelope</location>
    </subcellularLocation>
</comment>
<dbReference type="PANTHER" id="PTHR30600">
    <property type="entry name" value="CYTOCHROME C PEROXIDASE-RELATED"/>
    <property type="match status" value="1"/>
</dbReference>
<proteinExistence type="predicted"/>
<organism evidence="9 10">
    <name type="scientific">Vibrio gigantis</name>
    <dbReference type="NCBI Taxonomy" id="296199"/>
    <lineage>
        <taxon>Bacteria</taxon>
        <taxon>Pseudomonadati</taxon>
        <taxon>Pseudomonadota</taxon>
        <taxon>Gammaproteobacteria</taxon>
        <taxon>Vibrionales</taxon>
        <taxon>Vibrionaceae</taxon>
        <taxon>Vibrio</taxon>
    </lineage>
</organism>
<keyword evidence="5 6" id="KW-0408">Iron</keyword>
<reference evidence="9 10" key="1">
    <citation type="submission" date="2019-09" db="EMBL/GenBank/DDBJ databases">
        <title>Draft genome sequence of various Type strains from the CCUG.</title>
        <authorList>
            <person name="Pineiro-Iglesias B."/>
            <person name="Tunovic T."/>
            <person name="Unosson C."/>
            <person name="Inganas E."/>
            <person name="Ohlen M."/>
            <person name="Cardew S."/>
            <person name="Jensie-Markopoulos S."/>
            <person name="Salva-Serra F."/>
            <person name="Jaen-Luchoro D."/>
            <person name="Karlsson R."/>
            <person name="Svensson-Stadler L."/>
            <person name="Chun J."/>
            <person name="Moore E."/>
        </authorList>
    </citation>
    <scope>NUCLEOTIDE SEQUENCE [LARGE SCALE GENOMIC DNA]</scope>
    <source>
        <strain evidence="9 10">CCUG 56969T</strain>
    </source>
</reference>
<evidence type="ECO:0000256" key="3">
    <source>
        <dbReference type="ARBA" id="ARBA00022723"/>
    </source>
</evidence>
<keyword evidence="2 6" id="KW-0349">Heme</keyword>
<dbReference type="PANTHER" id="PTHR30600:SF7">
    <property type="entry name" value="CYTOCHROME C PEROXIDASE-RELATED"/>
    <property type="match status" value="1"/>
</dbReference>
<keyword evidence="3 6" id="KW-0479">Metal-binding</keyword>
<dbReference type="RefSeq" id="WP_086713828.1">
    <property type="nucleotide sequence ID" value="NZ_AP025493.1"/>
</dbReference>
<dbReference type="GO" id="GO:0046872">
    <property type="term" value="F:metal ion binding"/>
    <property type="evidence" value="ECO:0007669"/>
    <property type="project" value="UniProtKB-KW"/>
</dbReference>
<dbReference type="OrthoDB" id="9805202at2"/>
<dbReference type="InterPro" id="IPR004852">
    <property type="entry name" value="Di-haem_cyt_c_peroxidsae"/>
</dbReference>
<evidence type="ECO:0000256" key="1">
    <source>
        <dbReference type="ARBA" id="ARBA00004196"/>
    </source>
</evidence>
<dbReference type="GO" id="GO:0030313">
    <property type="term" value="C:cell envelope"/>
    <property type="evidence" value="ECO:0007669"/>
    <property type="project" value="UniProtKB-SubCell"/>
</dbReference>
<dbReference type="InterPro" id="IPR009056">
    <property type="entry name" value="Cyt_c-like_dom"/>
</dbReference>
<dbReference type="EMBL" id="VXJS01000002">
    <property type="protein sequence ID" value="KAA8679748.1"/>
    <property type="molecule type" value="Genomic_DNA"/>
</dbReference>
<evidence type="ECO:0000256" key="4">
    <source>
        <dbReference type="ARBA" id="ARBA00023002"/>
    </source>
</evidence>
<evidence type="ECO:0000259" key="8">
    <source>
        <dbReference type="PROSITE" id="PS51007"/>
    </source>
</evidence>
<name>A0A5M9P3I8_9VIBR</name>
<comment type="caution">
    <text evidence="9">The sequence shown here is derived from an EMBL/GenBank/DDBJ whole genome shotgun (WGS) entry which is preliminary data.</text>
</comment>
<evidence type="ECO:0000313" key="10">
    <source>
        <dbReference type="Proteomes" id="UP000322521"/>
    </source>
</evidence>
<gene>
    <name evidence="9" type="ORF">F4W18_05865</name>
</gene>
<dbReference type="PROSITE" id="PS51007">
    <property type="entry name" value="CYTC"/>
    <property type="match status" value="1"/>
</dbReference>
<dbReference type="Pfam" id="PF03150">
    <property type="entry name" value="CCP_MauG"/>
    <property type="match status" value="1"/>
</dbReference>
<feature type="compositionally biased region" description="Low complexity" evidence="7">
    <location>
        <begin position="47"/>
        <end position="58"/>
    </location>
</feature>
<evidence type="ECO:0000313" key="9">
    <source>
        <dbReference type="EMBL" id="KAA8679748.1"/>
    </source>
</evidence>
<dbReference type="GO" id="GO:0009055">
    <property type="term" value="F:electron transfer activity"/>
    <property type="evidence" value="ECO:0007669"/>
    <property type="project" value="InterPro"/>
</dbReference>
<feature type="region of interest" description="Disordered" evidence="7">
    <location>
        <begin position="32"/>
        <end position="58"/>
    </location>
</feature>
<dbReference type="AlphaFoldDB" id="A0A5M9P3I8"/>
<feature type="domain" description="Cytochrome c" evidence="8">
    <location>
        <begin position="231"/>
        <end position="348"/>
    </location>
</feature>
<accession>A0A5M9P3I8</accession>
<dbReference type="GO" id="GO:0020037">
    <property type="term" value="F:heme binding"/>
    <property type="evidence" value="ECO:0007669"/>
    <property type="project" value="InterPro"/>
</dbReference>
<sequence length="361" mass="39945">MRTPYLAAIVITVISISVIAVIYSSSPPTTTTPIEITSNQHSHNDSPKASSSSTQASQINSYSVSSNQPIFAIPNEADIDVNLAKIGWALFKDPNLSSNKQISCETCHSLHSNGAESIPVSIGVNGAGMRNSLTVFNAIFNYRFFWDGRVNNLSDQIDGPVHNVLEMDSNWDLITNYVSQSNHYTNLFKKFDLPITTHSIKSSLIEFMHGLTTPNSPFDQYLQGDSAALSDSALRGWETFQKEGCIRCHQGTNIGGGMVMRFGYFGIGKTGSERSDDLGRYMFTSSPQDKHLFRVASLRNVAITAPYFHDGRTDTLEEAIKIMGESQLGKTFKRETINDIKAFLESLTGDRPQMLLEFENE</sequence>
<dbReference type="InterPro" id="IPR036909">
    <property type="entry name" value="Cyt_c-like_dom_sf"/>
</dbReference>
<keyword evidence="4" id="KW-0560">Oxidoreductase</keyword>
<evidence type="ECO:0000256" key="6">
    <source>
        <dbReference type="PROSITE-ProRule" id="PRU00433"/>
    </source>
</evidence>
<keyword evidence="10" id="KW-1185">Reference proteome</keyword>